<organism evidence="1">
    <name type="scientific">viral metagenome</name>
    <dbReference type="NCBI Taxonomy" id="1070528"/>
    <lineage>
        <taxon>unclassified sequences</taxon>
        <taxon>metagenomes</taxon>
        <taxon>organismal metagenomes</taxon>
    </lineage>
</organism>
<proteinExistence type="predicted"/>
<protein>
    <submittedName>
        <fullName evidence="1">Uncharacterized protein</fullName>
    </submittedName>
</protein>
<dbReference type="AlphaFoldDB" id="A0A6C0J6R7"/>
<name>A0A6C0J6R7_9ZZZZ</name>
<reference evidence="1" key="1">
    <citation type="journal article" date="2020" name="Nature">
        <title>Giant virus diversity and host interactions through global metagenomics.</title>
        <authorList>
            <person name="Schulz F."/>
            <person name="Roux S."/>
            <person name="Paez-Espino D."/>
            <person name="Jungbluth S."/>
            <person name="Walsh D.A."/>
            <person name="Denef V.J."/>
            <person name="McMahon K.D."/>
            <person name="Konstantinidis K.T."/>
            <person name="Eloe-Fadrosh E.A."/>
            <person name="Kyrpides N.C."/>
            <person name="Woyke T."/>
        </authorList>
    </citation>
    <scope>NUCLEOTIDE SEQUENCE</scope>
    <source>
        <strain evidence="1">GVMAG-M-3300025860-20</strain>
    </source>
</reference>
<dbReference type="EMBL" id="MN740332">
    <property type="protein sequence ID" value="QHU00983.1"/>
    <property type="molecule type" value="Genomic_DNA"/>
</dbReference>
<evidence type="ECO:0000313" key="1">
    <source>
        <dbReference type="EMBL" id="QHU00983.1"/>
    </source>
</evidence>
<accession>A0A6C0J6R7</accession>
<sequence>MYYILIDSLQYLPFYNILKEVHPDRLLLEYISKPQGNIYSMDIKSLLPDIMPYHKELVASTKHIYTQPGIVFDDISDIDNNVLQMSCTNIDIYSKKVKFVVYTEYIYKKYGTYMLSKLVANHNLVILIDGNHLSDEIRHFYKNVTLLTQLDKLDTIKDKWNNARSNEITTITKDKYELFVEMSKNLPYFRSIEWKESSNAILGYTDLEDIYTQIIDAKTHKDSTNNQCLELSSTAGADSLPFITVIVPFLNNINKISSLLLKYNINTSRYPKHRINYLYQLKDESFRLTVSKATTEYIVIMDHNMIYMPHSIYAKVKLLIDNAECSAVTSNIMCHYHISENKSYVLFNKVPTRNATAFERDFFLKYEDCCDIDEYFYNNRKSYVINMPFSYNCIQVHQDSLSDEYIEDNNKIHKSMFDDNIIQLMTKLYRLL</sequence>